<dbReference type="AlphaFoldDB" id="A0AAF0CPM3"/>
<dbReference type="KEGG" id="slom:PXH66_01355"/>
<gene>
    <name evidence="1" type="ORF">PXH66_01355</name>
</gene>
<protein>
    <recommendedName>
        <fullName evidence="3">Haemin-degrading HemS/ChuX domain-containing protein</fullName>
    </recommendedName>
</protein>
<dbReference type="Proteomes" id="UP001218638">
    <property type="component" value="Chromosome"/>
</dbReference>
<reference evidence="1" key="1">
    <citation type="submission" date="2023-03" db="EMBL/GenBank/DDBJ databases">
        <title>Lomoglobus Profundus gen. nov., sp. nov., a novel member of the phylum Verrucomicrobia, isolated from deep-marine sediment of South China Sea.</title>
        <authorList>
            <person name="Ahmad T."/>
            <person name="Ishaq S.E."/>
            <person name="Wang F."/>
        </authorList>
    </citation>
    <scope>NUCLEOTIDE SEQUENCE</scope>
    <source>
        <strain evidence="1">LMO-M01</strain>
    </source>
</reference>
<evidence type="ECO:0000313" key="2">
    <source>
        <dbReference type="Proteomes" id="UP001218638"/>
    </source>
</evidence>
<organism evidence="1 2">
    <name type="scientific">Synoicihabitans lomoniglobus</name>
    <dbReference type="NCBI Taxonomy" id="2909285"/>
    <lineage>
        <taxon>Bacteria</taxon>
        <taxon>Pseudomonadati</taxon>
        <taxon>Verrucomicrobiota</taxon>
        <taxon>Opitutia</taxon>
        <taxon>Opitutales</taxon>
        <taxon>Opitutaceae</taxon>
        <taxon>Synoicihabitans</taxon>
    </lineage>
</organism>
<evidence type="ECO:0008006" key="3">
    <source>
        <dbReference type="Google" id="ProtNLM"/>
    </source>
</evidence>
<dbReference type="RefSeq" id="WP_330928700.1">
    <property type="nucleotide sequence ID" value="NZ_CP119075.1"/>
</dbReference>
<proteinExistence type="predicted"/>
<evidence type="ECO:0000313" key="1">
    <source>
        <dbReference type="EMBL" id="WED65494.1"/>
    </source>
</evidence>
<sequence>MIPRPSFTSFPAAPASRLSRCFATTADGRIPLTPDWPRLFARLAHCDNVARQTRHAQARLIRLGRLPAPGSAPLHWVDAHTELKLNHAVGSHAIARIALCPCCDSPGRIEVMNPHGSEFLQLCAPARMAPAVWAQIVASLTAGSPTQLPASDERAPSQHLLNLVDPRRLTLSTAIDRLAPLLAAWGDADHMLAVTLETAAAVHTERFHPAQVQEDGRTLQVCGDGATLQLARATVHQLGCGRDSSGPFLRAIDVHGASLITFRPGPNRATDHDRWHAATAEIFRP</sequence>
<dbReference type="EMBL" id="CP119075">
    <property type="protein sequence ID" value="WED65494.1"/>
    <property type="molecule type" value="Genomic_DNA"/>
</dbReference>
<name>A0AAF0CPM3_9BACT</name>
<keyword evidence="2" id="KW-1185">Reference proteome</keyword>
<accession>A0AAF0CPM3</accession>